<evidence type="ECO:0000313" key="5">
    <source>
        <dbReference type="Proteomes" id="UP000275356"/>
    </source>
</evidence>
<evidence type="ECO:0008006" key="6">
    <source>
        <dbReference type="Google" id="ProtNLM"/>
    </source>
</evidence>
<evidence type="ECO:0000256" key="2">
    <source>
        <dbReference type="SAM" id="MobiDB-lite"/>
    </source>
</evidence>
<name>A0A3N2DAT5_9MICO</name>
<accession>A0A3N2DAT5</accession>
<dbReference type="Gene3D" id="2.60.40.1240">
    <property type="match status" value="1"/>
</dbReference>
<feature type="region of interest" description="Disordered" evidence="2">
    <location>
        <begin position="1"/>
        <end position="37"/>
    </location>
</feature>
<dbReference type="InterPro" id="IPR029050">
    <property type="entry name" value="Immunoprotect_excell_Ig-like"/>
</dbReference>
<keyword evidence="3" id="KW-0472">Membrane</keyword>
<feature type="compositionally biased region" description="Acidic residues" evidence="2">
    <location>
        <begin position="142"/>
        <end position="156"/>
    </location>
</feature>
<keyword evidence="3" id="KW-0812">Transmembrane</keyword>
<proteinExistence type="predicted"/>
<feature type="transmembrane region" description="Helical" evidence="3">
    <location>
        <begin position="89"/>
        <end position="115"/>
    </location>
</feature>
<keyword evidence="5" id="KW-1185">Reference proteome</keyword>
<feature type="region of interest" description="Disordered" evidence="2">
    <location>
        <begin position="121"/>
        <end position="181"/>
    </location>
</feature>
<protein>
    <recommendedName>
        <fullName evidence="6">DUF4352 domain-containing protein</fullName>
    </recommendedName>
</protein>
<keyword evidence="1" id="KW-0732">Signal</keyword>
<evidence type="ECO:0000313" key="4">
    <source>
        <dbReference type="EMBL" id="ROR96822.1"/>
    </source>
</evidence>
<comment type="caution">
    <text evidence="4">The sequence shown here is derived from an EMBL/GenBank/DDBJ whole genome shotgun (WGS) entry which is preliminary data.</text>
</comment>
<feature type="compositionally biased region" description="Pro residues" evidence="2">
    <location>
        <begin position="1"/>
        <end position="35"/>
    </location>
</feature>
<dbReference type="RefSeq" id="WP_170169378.1">
    <property type="nucleotide sequence ID" value="NZ_RKHQ01000001.1"/>
</dbReference>
<sequence>MTAQPPPSGPDHPLTPPLTPPPGGPPTRQPEPAPTPARSTIGRIALVAAIVGLVFACIPGALIVGWVLLPVGFVLGVVSLFQKGSKKPGTWAIVLSIVGTIIATIVFLVVVSAAVDDALGGTDSSVSPAETSHESDAPASPDGEESGDEAGSEDGDGAGGDDAPAAEVGTRENPAPLGSVVSGSEWDVTITSFELDATEAVLAANQFNEPPADGMVYAVVGVSATYTGADSSTSLMVGVDYVTATGEVVTRADSMAVAPDPMFGMAELFQGGTDTGNVVLQVPADGGGVLRVSPGMFVDPVFVATS</sequence>
<gene>
    <name evidence="4" type="ORF">EDD28_1413</name>
</gene>
<dbReference type="Proteomes" id="UP000275356">
    <property type="component" value="Unassembled WGS sequence"/>
</dbReference>
<keyword evidence="3" id="KW-1133">Transmembrane helix</keyword>
<reference evidence="4 5" key="1">
    <citation type="submission" date="2018-11" db="EMBL/GenBank/DDBJ databases">
        <title>Sequencing the genomes of 1000 actinobacteria strains.</title>
        <authorList>
            <person name="Klenk H.-P."/>
        </authorList>
    </citation>
    <scope>NUCLEOTIDE SEQUENCE [LARGE SCALE GENOMIC DNA]</scope>
    <source>
        <strain evidence="4 5">DSM 13521</strain>
    </source>
</reference>
<dbReference type="EMBL" id="RKHQ01000001">
    <property type="protein sequence ID" value="ROR96822.1"/>
    <property type="molecule type" value="Genomic_DNA"/>
</dbReference>
<feature type="transmembrane region" description="Helical" evidence="3">
    <location>
        <begin position="44"/>
        <end position="69"/>
    </location>
</feature>
<evidence type="ECO:0000256" key="3">
    <source>
        <dbReference type="SAM" id="Phobius"/>
    </source>
</evidence>
<dbReference type="AlphaFoldDB" id="A0A3N2DAT5"/>
<organism evidence="4 5">
    <name type="scientific">Salana multivorans</name>
    <dbReference type="NCBI Taxonomy" id="120377"/>
    <lineage>
        <taxon>Bacteria</taxon>
        <taxon>Bacillati</taxon>
        <taxon>Actinomycetota</taxon>
        <taxon>Actinomycetes</taxon>
        <taxon>Micrococcales</taxon>
        <taxon>Beutenbergiaceae</taxon>
        <taxon>Salana</taxon>
    </lineage>
</organism>
<evidence type="ECO:0000256" key="1">
    <source>
        <dbReference type="ARBA" id="ARBA00022729"/>
    </source>
</evidence>